<sequence length="190" mass="19613">MPRRFLVAAGTFVLAALIAGCSPQTPGGTASQAPGDAALGGPASDSATPTPAPTVDPASVTCENMLAADAAAEFAATDWSVREDPFVILDLELPDGTACTWGDFSSPTSDDLVLFGWSPIDDADAASVQTALLEEGWVREDDGDDVILTEDPASALRLDADGYGMTYRFESGAVTVSDTKQGLDLIDVQP</sequence>
<gene>
    <name evidence="3" type="ORF">QNI14_03735</name>
</gene>
<comment type="caution">
    <text evidence="3">The sequence shown here is derived from an EMBL/GenBank/DDBJ whole genome shotgun (WGS) entry which is preliminary data.</text>
</comment>
<feature type="region of interest" description="Disordered" evidence="1">
    <location>
        <begin position="24"/>
        <end position="57"/>
    </location>
</feature>
<dbReference type="RefSeq" id="WP_283714959.1">
    <property type="nucleotide sequence ID" value="NZ_JASJND010000002.1"/>
</dbReference>
<organism evidence="3 4">
    <name type="scientific">Microbacterium dauci</name>
    <dbReference type="NCBI Taxonomy" id="3048008"/>
    <lineage>
        <taxon>Bacteria</taxon>
        <taxon>Bacillati</taxon>
        <taxon>Actinomycetota</taxon>
        <taxon>Actinomycetes</taxon>
        <taxon>Micrococcales</taxon>
        <taxon>Microbacteriaceae</taxon>
        <taxon>Microbacterium</taxon>
    </lineage>
</organism>
<evidence type="ECO:0000256" key="1">
    <source>
        <dbReference type="SAM" id="MobiDB-lite"/>
    </source>
</evidence>
<evidence type="ECO:0000313" key="3">
    <source>
        <dbReference type="EMBL" id="MDJ1113559.1"/>
    </source>
</evidence>
<dbReference type="PROSITE" id="PS51257">
    <property type="entry name" value="PROKAR_LIPOPROTEIN"/>
    <property type="match status" value="1"/>
</dbReference>
<protein>
    <recommendedName>
        <fullName evidence="5">Nitrate/sulfonate/bicarbonate ABC transporter periplasmic protein</fullName>
    </recommendedName>
</protein>
<evidence type="ECO:0008006" key="5">
    <source>
        <dbReference type="Google" id="ProtNLM"/>
    </source>
</evidence>
<dbReference type="Proteomes" id="UP001321481">
    <property type="component" value="Unassembled WGS sequence"/>
</dbReference>
<dbReference type="EMBL" id="JASJND010000002">
    <property type="protein sequence ID" value="MDJ1113559.1"/>
    <property type="molecule type" value="Genomic_DNA"/>
</dbReference>
<evidence type="ECO:0000313" key="4">
    <source>
        <dbReference type="Proteomes" id="UP001321481"/>
    </source>
</evidence>
<proteinExistence type="predicted"/>
<reference evidence="3 4" key="1">
    <citation type="submission" date="2023-05" db="EMBL/GenBank/DDBJ databases">
        <title>Microbacterium dauci sp.nov., Isolated from Carrot Rhizosphere Soil.</title>
        <authorList>
            <person name="Xiao Z."/>
            <person name="Zheng J."/>
        </authorList>
    </citation>
    <scope>NUCLEOTIDE SEQUENCE [LARGE SCALE GENOMIC DNA]</scope>
    <source>
        <strain evidence="3 4">LX3-4</strain>
    </source>
</reference>
<keyword evidence="4" id="KW-1185">Reference proteome</keyword>
<name>A0ABT6ZBM6_9MICO</name>
<accession>A0ABT6ZBM6</accession>
<feature type="chain" id="PRO_5045565332" description="Nitrate/sulfonate/bicarbonate ABC transporter periplasmic protein" evidence="2">
    <location>
        <begin position="22"/>
        <end position="190"/>
    </location>
</feature>
<evidence type="ECO:0000256" key="2">
    <source>
        <dbReference type="SAM" id="SignalP"/>
    </source>
</evidence>
<keyword evidence="2" id="KW-0732">Signal</keyword>
<feature type="compositionally biased region" description="Low complexity" evidence="1">
    <location>
        <begin position="42"/>
        <end position="57"/>
    </location>
</feature>
<feature type="signal peptide" evidence="2">
    <location>
        <begin position="1"/>
        <end position="21"/>
    </location>
</feature>